<dbReference type="PANTHER" id="PTHR12409">
    <property type="entry name" value="PREFOLDIN SUBUNIT 3"/>
    <property type="match status" value="1"/>
</dbReference>
<dbReference type="GO" id="GO:0007021">
    <property type="term" value="P:tubulin complex assembly"/>
    <property type="evidence" value="ECO:0007669"/>
    <property type="project" value="TreeGrafter"/>
</dbReference>
<dbReference type="OrthoDB" id="6375174at2759"/>
<reference evidence="4 5" key="1">
    <citation type="journal article" date="2018" name="PLoS ONE">
        <title>The draft genome of Kipferlia bialata reveals reductive genome evolution in fornicate parasites.</title>
        <authorList>
            <person name="Tanifuji G."/>
            <person name="Takabayashi S."/>
            <person name="Kume K."/>
            <person name="Takagi M."/>
            <person name="Nakayama T."/>
            <person name="Kamikawa R."/>
            <person name="Inagaki Y."/>
            <person name="Hashimoto T."/>
        </authorList>
    </citation>
    <scope>NUCLEOTIDE SEQUENCE [LARGE SCALE GENOMIC DNA]</scope>
    <source>
        <strain evidence="4">NY0173</strain>
    </source>
</reference>
<dbReference type="InterPro" id="IPR016655">
    <property type="entry name" value="PFD3"/>
</dbReference>
<comment type="similarity">
    <text evidence="1">Belongs to the prefoldin subunit alpha family.</text>
</comment>
<keyword evidence="3" id="KW-0175">Coiled coil</keyword>
<feature type="coiled-coil region" evidence="3">
    <location>
        <begin position="38"/>
        <end position="90"/>
    </location>
</feature>
<dbReference type="GO" id="GO:0016272">
    <property type="term" value="C:prefoldin complex"/>
    <property type="evidence" value="ECO:0007669"/>
    <property type="project" value="InterPro"/>
</dbReference>
<dbReference type="GO" id="GO:0007017">
    <property type="term" value="P:microtubule-based process"/>
    <property type="evidence" value="ECO:0007669"/>
    <property type="project" value="TreeGrafter"/>
</dbReference>
<dbReference type="SUPFAM" id="SSF46579">
    <property type="entry name" value="Prefoldin"/>
    <property type="match status" value="1"/>
</dbReference>
<keyword evidence="5" id="KW-1185">Reference proteome</keyword>
<protein>
    <submittedName>
        <fullName evidence="4">Prefoldin subunit 3</fullName>
    </submittedName>
</protein>
<dbReference type="Pfam" id="PF02996">
    <property type="entry name" value="Prefoldin"/>
    <property type="match status" value="1"/>
</dbReference>
<dbReference type="PANTHER" id="PTHR12409:SF0">
    <property type="entry name" value="PREFOLDIN SUBUNIT 3"/>
    <property type="match status" value="1"/>
</dbReference>
<sequence>MDMNIDLLCDPARNTRGIPVANYIDAIGPFLKKFGGNVKEALNGLEELLQKYDFMRAQFEKQRAQCNASIPEIQSNLEALEALAKQKEEGEQMLFRYPLSDTVYSKAQVNTDGKVRVDLNDCAD</sequence>
<dbReference type="InterPro" id="IPR004127">
    <property type="entry name" value="Prefoldin_subunit_alpha"/>
</dbReference>
<name>A0A9K3D0L2_9EUKA</name>
<organism evidence="4 5">
    <name type="scientific">Kipferlia bialata</name>
    <dbReference type="NCBI Taxonomy" id="797122"/>
    <lineage>
        <taxon>Eukaryota</taxon>
        <taxon>Metamonada</taxon>
        <taxon>Carpediemonas-like organisms</taxon>
        <taxon>Kipferlia</taxon>
    </lineage>
</organism>
<dbReference type="InterPro" id="IPR009053">
    <property type="entry name" value="Prefoldin"/>
</dbReference>
<accession>A0A9K3D0L2</accession>
<dbReference type="AlphaFoldDB" id="A0A9K3D0L2"/>
<dbReference type="Gene3D" id="1.10.287.370">
    <property type="match status" value="1"/>
</dbReference>
<evidence type="ECO:0000256" key="1">
    <source>
        <dbReference type="ARBA" id="ARBA00010048"/>
    </source>
</evidence>
<evidence type="ECO:0000313" key="5">
    <source>
        <dbReference type="Proteomes" id="UP000265618"/>
    </source>
</evidence>
<comment type="caution">
    <text evidence="4">The sequence shown here is derived from an EMBL/GenBank/DDBJ whole genome shotgun (WGS) entry which is preliminary data.</text>
</comment>
<gene>
    <name evidence="4" type="ORF">KIPB_006683</name>
</gene>
<dbReference type="GO" id="GO:0005737">
    <property type="term" value="C:cytoplasm"/>
    <property type="evidence" value="ECO:0007669"/>
    <property type="project" value="TreeGrafter"/>
</dbReference>
<dbReference type="GO" id="GO:0006457">
    <property type="term" value="P:protein folding"/>
    <property type="evidence" value="ECO:0007669"/>
    <property type="project" value="InterPro"/>
</dbReference>
<proteinExistence type="inferred from homology"/>
<dbReference type="GO" id="GO:0015631">
    <property type="term" value="F:tubulin binding"/>
    <property type="evidence" value="ECO:0007669"/>
    <property type="project" value="TreeGrafter"/>
</dbReference>
<keyword evidence="2" id="KW-0143">Chaperone</keyword>
<evidence type="ECO:0000256" key="2">
    <source>
        <dbReference type="ARBA" id="ARBA00023186"/>
    </source>
</evidence>
<evidence type="ECO:0000256" key="3">
    <source>
        <dbReference type="SAM" id="Coils"/>
    </source>
</evidence>
<evidence type="ECO:0000313" key="4">
    <source>
        <dbReference type="EMBL" id="GIQ85069.1"/>
    </source>
</evidence>
<dbReference type="EMBL" id="BDIP01001752">
    <property type="protein sequence ID" value="GIQ85069.1"/>
    <property type="molecule type" value="Genomic_DNA"/>
</dbReference>
<dbReference type="Proteomes" id="UP000265618">
    <property type="component" value="Unassembled WGS sequence"/>
</dbReference>